<evidence type="ECO:0000256" key="2">
    <source>
        <dbReference type="SAM" id="MobiDB-lite"/>
    </source>
</evidence>
<feature type="compositionally biased region" description="Basic and acidic residues" evidence="2">
    <location>
        <begin position="369"/>
        <end position="380"/>
    </location>
</feature>
<dbReference type="KEGG" id="xla:108701446"/>
<evidence type="ECO:0000256" key="1">
    <source>
        <dbReference type="SAM" id="Coils"/>
    </source>
</evidence>
<dbReference type="Bgee" id="108701446">
    <property type="expression patterns" value="Expressed in internal ear and 15 other cell types or tissues"/>
</dbReference>
<feature type="compositionally biased region" description="Basic residues" evidence="2">
    <location>
        <begin position="14"/>
        <end position="24"/>
    </location>
</feature>
<dbReference type="AlphaFoldDB" id="A0A1L8EWW3"/>
<dbReference type="CTD" id="108701446"/>
<dbReference type="STRING" id="8355.A0A1L8EWW3"/>
<feature type="region of interest" description="Disordered" evidence="2">
    <location>
        <begin position="1"/>
        <end position="61"/>
    </location>
</feature>
<sequence length="395" mass="45663">MEQAQHRNSTKDHMQRHRRSKAKHSPQVANENKNPAALMQSMCQPAPSPLLSGNEKKDSVLQNSEEGRIVKVEMEEKMLKKKLKAHPEIPGLNLEKSAKDLQRCSVSISRYREMVKEEVEISVRNIKSTFTELYKSLIDREAQLMLEVEKLKCEALENLLARERKAEELRRFTEFSSQRTDIQMVELRSQIKHFVSERKYDEELLKTARVSYDAEELKRQILTCGEISHPKNSYSARQECNQMFSFETDNITETNPKTQCEHMQKPAHNRKSYAESTKIANAVSKEPLDSTNLSACITKQRAGYSQQRNPAPKLQRVRLKEQTEHVKMEEAAQSCSAVSTNEKIRGQHYTRRNKYRRGLHNNEPPSAEDNTKHRRDERQVGKRTPPQSGSFSSSP</sequence>
<dbReference type="RefSeq" id="XP_018091639.1">
    <property type="nucleotide sequence ID" value="XM_018236150.2"/>
</dbReference>
<dbReference type="GeneID" id="108701446"/>
<keyword evidence="3" id="KW-1185">Reference proteome</keyword>
<dbReference type="Pfam" id="PF07139">
    <property type="entry name" value="SPATS2-like"/>
    <property type="match status" value="1"/>
</dbReference>
<dbReference type="InterPro" id="IPR009816">
    <property type="entry name" value="SPATS2-like"/>
</dbReference>
<feature type="compositionally biased region" description="Polar residues" evidence="2">
    <location>
        <begin position="385"/>
        <end position="395"/>
    </location>
</feature>
<evidence type="ECO:0000313" key="5">
    <source>
        <dbReference type="RefSeq" id="XP_018091640.1"/>
    </source>
</evidence>
<name>A0A1L8EWW3_XENLA</name>
<dbReference type="GO" id="GO:0005737">
    <property type="term" value="C:cytoplasm"/>
    <property type="evidence" value="ECO:0000318"/>
    <property type="project" value="GO_Central"/>
</dbReference>
<feature type="compositionally biased region" description="Basic residues" evidence="2">
    <location>
        <begin position="346"/>
        <end position="359"/>
    </location>
</feature>
<dbReference type="RefSeq" id="XP_018091640.1">
    <property type="nucleotide sequence ID" value="XM_018236151.2"/>
</dbReference>
<dbReference type="PANTHER" id="PTHR15623:SF12">
    <property type="entry name" value="SPATS2-LIKE PROTEIN"/>
    <property type="match status" value="1"/>
</dbReference>
<dbReference type="Proteomes" id="UP000186698">
    <property type="component" value="Chromosome 9_10L"/>
</dbReference>
<dbReference type="OrthoDB" id="9908566at2759"/>
<dbReference type="OMA" id="SARQECN"/>
<feature type="region of interest" description="Disordered" evidence="2">
    <location>
        <begin position="328"/>
        <end position="395"/>
    </location>
</feature>
<reference evidence="4 5" key="1">
    <citation type="submission" date="2022-04" db="UniProtKB">
        <authorList>
            <consortium name="RefSeq"/>
        </authorList>
    </citation>
    <scope>IDENTIFICATION</scope>
    <source>
        <strain evidence="4 5">J_2021</strain>
        <tissue evidence="4 5">Erythrocytes</tissue>
    </source>
</reference>
<proteinExistence type="predicted"/>
<gene>
    <name evidence="4 5" type="primary">LOC108701446</name>
</gene>
<organism evidence="4">
    <name type="scientific">Xenopus laevis</name>
    <name type="common">African clawed frog</name>
    <dbReference type="NCBI Taxonomy" id="8355"/>
    <lineage>
        <taxon>Eukaryota</taxon>
        <taxon>Metazoa</taxon>
        <taxon>Chordata</taxon>
        <taxon>Craniata</taxon>
        <taxon>Vertebrata</taxon>
        <taxon>Euteleostomi</taxon>
        <taxon>Amphibia</taxon>
        <taxon>Batrachia</taxon>
        <taxon>Anura</taxon>
        <taxon>Pipoidea</taxon>
        <taxon>Pipidae</taxon>
        <taxon>Xenopodinae</taxon>
        <taxon>Xenopus</taxon>
        <taxon>Xenopus</taxon>
    </lineage>
</organism>
<keyword evidence="1" id="KW-0175">Coiled coil</keyword>
<dbReference type="PANTHER" id="PTHR15623">
    <property type="entry name" value="SPERMATOGENESIS-ASSOCIATED SERINE-RICH PROTEIN 2-RELATED"/>
    <property type="match status" value="1"/>
</dbReference>
<protein>
    <submittedName>
        <fullName evidence="4 5">SPATS2-like protein</fullName>
    </submittedName>
</protein>
<evidence type="ECO:0000313" key="3">
    <source>
        <dbReference type="Proteomes" id="UP000186698"/>
    </source>
</evidence>
<dbReference type="PaxDb" id="8355-A0A1L8EWW3"/>
<feature type="coiled-coil region" evidence="1">
    <location>
        <begin position="134"/>
        <end position="166"/>
    </location>
</feature>
<accession>A0A1L8EWW3</accession>
<evidence type="ECO:0000313" key="4">
    <source>
        <dbReference type="RefSeq" id="XP_018091639.1"/>
    </source>
</evidence>